<reference evidence="11" key="1">
    <citation type="submission" date="2025-08" db="UniProtKB">
        <authorList>
            <consortium name="RefSeq"/>
        </authorList>
    </citation>
    <scope>IDENTIFICATION</scope>
    <source>
        <tissue evidence="11">Testes</tissue>
    </source>
</reference>
<evidence type="ECO:0000313" key="10">
    <source>
        <dbReference type="Proteomes" id="UP000694865"/>
    </source>
</evidence>
<sequence length="206" mass="24036">VANYFPTISAAISVSPQRYIWRVGIALHTAPRILVIGIYYNYFTEIGMPHPVLWYIKLCRTAFTLQLVEILSLLGLTMVASREYKPAHEIFFVTFIMSSLLYMIAMNLQYYLSRKKLWNAFTLEEQKHQKRLLGLFIFNITCFFVSMYFFYRHNRYCEPGVYSIYALVESIIIVSNITFHVAESAMFTKKEIVFGTESLKSPPKSD</sequence>
<evidence type="ECO:0000256" key="1">
    <source>
        <dbReference type="ARBA" id="ARBA00004653"/>
    </source>
</evidence>
<organism evidence="10 11">
    <name type="scientific">Saccoglossus kowalevskii</name>
    <name type="common">Acorn worm</name>
    <dbReference type="NCBI Taxonomy" id="10224"/>
    <lineage>
        <taxon>Eukaryota</taxon>
        <taxon>Metazoa</taxon>
        <taxon>Hemichordata</taxon>
        <taxon>Enteropneusta</taxon>
        <taxon>Harrimaniidae</taxon>
        <taxon>Saccoglossus</taxon>
    </lineage>
</organism>
<gene>
    <name evidence="11" type="primary">LOC102806920</name>
</gene>
<keyword evidence="10" id="KW-1185">Reference proteome</keyword>
<dbReference type="PANTHER" id="PTHR12892">
    <property type="entry name" value="FGF RECEPTOR ACTIVATING PROTEIN 1"/>
    <property type="match status" value="1"/>
</dbReference>
<feature type="transmembrane region" description="Helical" evidence="8">
    <location>
        <begin position="163"/>
        <end position="182"/>
    </location>
</feature>
<dbReference type="Proteomes" id="UP000694865">
    <property type="component" value="Unplaced"/>
</dbReference>
<dbReference type="RefSeq" id="XP_006821525.1">
    <property type="nucleotide sequence ID" value="XM_006821462.1"/>
</dbReference>
<feature type="transmembrane region" description="Helical" evidence="8">
    <location>
        <begin position="52"/>
        <end position="78"/>
    </location>
</feature>
<dbReference type="GeneID" id="102806920"/>
<feature type="non-terminal residue" evidence="11">
    <location>
        <position position="1"/>
    </location>
</feature>
<evidence type="ECO:0000313" key="11">
    <source>
        <dbReference type="RefSeq" id="XP_006821525.1"/>
    </source>
</evidence>
<evidence type="ECO:0000256" key="6">
    <source>
        <dbReference type="ARBA" id="ARBA00023034"/>
    </source>
</evidence>
<evidence type="ECO:0000256" key="5">
    <source>
        <dbReference type="ARBA" id="ARBA00022989"/>
    </source>
</evidence>
<dbReference type="InterPro" id="IPR039545">
    <property type="entry name" value="PGAP2"/>
</dbReference>
<dbReference type="PANTHER" id="PTHR12892:SF11">
    <property type="entry name" value="POST-GPI ATTACHMENT TO PROTEINS FACTOR 2"/>
    <property type="match status" value="1"/>
</dbReference>
<feature type="transmembrane region" description="Helical" evidence="8">
    <location>
        <begin position="90"/>
        <end position="112"/>
    </location>
</feature>
<comment type="similarity">
    <text evidence="2">Belongs to the PGAP2 family.</text>
</comment>
<keyword evidence="3" id="KW-0337">GPI-anchor biosynthesis</keyword>
<evidence type="ECO:0000259" key="9">
    <source>
        <dbReference type="Pfam" id="PF10277"/>
    </source>
</evidence>
<keyword evidence="5 8" id="KW-1133">Transmembrane helix</keyword>
<feature type="transmembrane region" description="Helical" evidence="8">
    <location>
        <begin position="132"/>
        <end position="151"/>
    </location>
</feature>
<keyword evidence="6" id="KW-0333">Golgi apparatus</keyword>
<dbReference type="InterPro" id="IPR019402">
    <property type="entry name" value="CWH43_N"/>
</dbReference>
<feature type="domain" description="CWH43-like N-terminal" evidence="9">
    <location>
        <begin position="3"/>
        <end position="181"/>
    </location>
</feature>
<proteinExistence type="inferred from homology"/>
<name>A0ABM0MND4_SACKO</name>
<evidence type="ECO:0000256" key="2">
    <source>
        <dbReference type="ARBA" id="ARBA00007414"/>
    </source>
</evidence>
<evidence type="ECO:0000256" key="4">
    <source>
        <dbReference type="ARBA" id="ARBA00022692"/>
    </source>
</evidence>
<comment type="subcellular location">
    <subcellularLocation>
        <location evidence="1">Golgi apparatus membrane</location>
        <topology evidence="1">Multi-pass membrane protein</topology>
    </subcellularLocation>
</comment>
<keyword evidence="4 8" id="KW-0812">Transmembrane</keyword>
<feature type="transmembrane region" description="Helical" evidence="8">
    <location>
        <begin position="19"/>
        <end position="40"/>
    </location>
</feature>
<accession>A0ABM0MND4</accession>
<dbReference type="Pfam" id="PF10277">
    <property type="entry name" value="Frag1"/>
    <property type="match status" value="1"/>
</dbReference>
<evidence type="ECO:0000256" key="3">
    <source>
        <dbReference type="ARBA" id="ARBA00022502"/>
    </source>
</evidence>
<protein>
    <submittedName>
        <fullName evidence="11">Post-GPI attachment to proteins factor 2-like</fullName>
    </submittedName>
</protein>
<keyword evidence="7 8" id="KW-0472">Membrane</keyword>
<evidence type="ECO:0000256" key="7">
    <source>
        <dbReference type="ARBA" id="ARBA00023136"/>
    </source>
</evidence>
<evidence type="ECO:0000256" key="8">
    <source>
        <dbReference type="SAM" id="Phobius"/>
    </source>
</evidence>